<dbReference type="Pfam" id="PF10048">
    <property type="entry name" value="DUF2282"/>
    <property type="match status" value="1"/>
</dbReference>
<protein>
    <submittedName>
        <fullName evidence="2">Putative membrane protein</fullName>
    </submittedName>
</protein>
<feature type="signal peptide" evidence="1">
    <location>
        <begin position="1"/>
        <end position="25"/>
    </location>
</feature>
<dbReference type="AlphaFoldDB" id="A0A839SRF8"/>
<keyword evidence="3" id="KW-1185">Reference proteome</keyword>
<evidence type="ECO:0000313" key="2">
    <source>
        <dbReference type="EMBL" id="MBB3063946.1"/>
    </source>
</evidence>
<feature type="chain" id="PRO_5032923804" evidence="1">
    <location>
        <begin position="26"/>
        <end position="92"/>
    </location>
</feature>
<sequence>MINTKHLVLSAVAAAATLAAATASAQTGPAPKPDFKFEKCYGVVSAGKNDCQTANSSCAGTSKTDQQADAWIYLPAGACGKIAGGSTEPKNS</sequence>
<dbReference type="RefSeq" id="WP_183414754.1">
    <property type="nucleotide sequence ID" value="NZ_JACHXA010000001.1"/>
</dbReference>
<organism evidence="2 3">
    <name type="scientific">Limibacillus halophilus</name>
    <dbReference type="NCBI Taxonomy" id="1579333"/>
    <lineage>
        <taxon>Bacteria</taxon>
        <taxon>Pseudomonadati</taxon>
        <taxon>Pseudomonadota</taxon>
        <taxon>Alphaproteobacteria</taxon>
        <taxon>Rhodospirillales</taxon>
        <taxon>Rhodovibrionaceae</taxon>
        <taxon>Limibacillus</taxon>
    </lineage>
</organism>
<dbReference type="Proteomes" id="UP000581135">
    <property type="component" value="Unassembled WGS sequence"/>
</dbReference>
<keyword evidence="1" id="KW-0732">Signal</keyword>
<evidence type="ECO:0000256" key="1">
    <source>
        <dbReference type="SAM" id="SignalP"/>
    </source>
</evidence>
<reference evidence="2 3" key="1">
    <citation type="submission" date="2020-08" db="EMBL/GenBank/DDBJ databases">
        <title>Genomic Encyclopedia of Type Strains, Phase III (KMG-III): the genomes of soil and plant-associated and newly described type strains.</title>
        <authorList>
            <person name="Whitman W."/>
        </authorList>
    </citation>
    <scope>NUCLEOTIDE SEQUENCE [LARGE SCALE GENOMIC DNA]</scope>
    <source>
        <strain evidence="2 3">CECT 8803</strain>
    </source>
</reference>
<comment type="caution">
    <text evidence="2">The sequence shown here is derived from an EMBL/GenBank/DDBJ whole genome shotgun (WGS) entry which is preliminary data.</text>
</comment>
<proteinExistence type="predicted"/>
<name>A0A839SRF8_9PROT</name>
<dbReference type="EMBL" id="JACHXA010000001">
    <property type="protein sequence ID" value="MBB3063946.1"/>
    <property type="molecule type" value="Genomic_DNA"/>
</dbReference>
<evidence type="ECO:0000313" key="3">
    <source>
        <dbReference type="Proteomes" id="UP000581135"/>
    </source>
</evidence>
<gene>
    <name evidence="2" type="ORF">FHR98_000211</name>
</gene>
<accession>A0A839SRF8</accession>
<dbReference type="InterPro" id="IPR018740">
    <property type="entry name" value="DUF2282_membr"/>
</dbReference>